<gene>
    <name evidence="3" type="ORF">XENORESO_005653</name>
</gene>
<organism evidence="3 4">
    <name type="scientific">Xenotaenia resolanae</name>
    <dbReference type="NCBI Taxonomy" id="208358"/>
    <lineage>
        <taxon>Eukaryota</taxon>
        <taxon>Metazoa</taxon>
        <taxon>Chordata</taxon>
        <taxon>Craniata</taxon>
        <taxon>Vertebrata</taxon>
        <taxon>Euteleostomi</taxon>
        <taxon>Actinopterygii</taxon>
        <taxon>Neopterygii</taxon>
        <taxon>Teleostei</taxon>
        <taxon>Neoteleostei</taxon>
        <taxon>Acanthomorphata</taxon>
        <taxon>Ovalentaria</taxon>
        <taxon>Atherinomorphae</taxon>
        <taxon>Cyprinodontiformes</taxon>
        <taxon>Goodeidae</taxon>
        <taxon>Xenotaenia</taxon>
    </lineage>
</organism>
<evidence type="ECO:0000313" key="4">
    <source>
        <dbReference type="Proteomes" id="UP001444071"/>
    </source>
</evidence>
<dbReference type="Pfam" id="PF00621">
    <property type="entry name" value="RhoGEF"/>
    <property type="match status" value="1"/>
</dbReference>
<dbReference type="SUPFAM" id="SSF48065">
    <property type="entry name" value="DBL homology domain (DH-domain)"/>
    <property type="match status" value="1"/>
</dbReference>
<evidence type="ECO:0000259" key="2">
    <source>
        <dbReference type="PROSITE" id="PS50010"/>
    </source>
</evidence>
<sequence length="407" mass="45690">MSFNVRVDSMYGFKIDNTSNLEYDLKPGNGIPIGFSNVENDFHGRGGTTDHPEDYREASSDEELPCMTFQSKYMNIFPLYQEYSLQAIRDEVGKLKDGFVSDLLKSGSFHGLRSSSTPRDNLEAASSCLTPDSNSSPTNFHGRRSAVRRHSHCGVVSPNQSPNSSFAEPCFHERAASLSSSRCLEYKTPEICIEDPSPTPPPSIKLTSCTLWQDLEEVKASGLLNIVTPKEISLQESMFELIGSEVSYLKSLGVVVNHFCASKELKKTMSEMEHCTVFHNIRHVMEANSKFLLDLEVRLGESLIIFQVGDIVLQHCGNFQQHYVPYVSNMTYQETTVNQLMYQRFIVLDYVLFPEHVTVLQNKVLGLPPDSFLLNLSQSQIGPPTAMILIANGSFEKEVWIKAFSKK</sequence>
<feature type="domain" description="DH" evidence="2">
    <location>
        <begin position="233"/>
        <end position="345"/>
    </location>
</feature>
<evidence type="ECO:0000256" key="1">
    <source>
        <dbReference type="SAM" id="MobiDB-lite"/>
    </source>
</evidence>
<dbReference type="InterPro" id="IPR035899">
    <property type="entry name" value="DBL_dom_sf"/>
</dbReference>
<accession>A0ABV0WWZ0</accession>
<dbReference type="SMART" id="SM00325">
    <property type="entry name" value="RhoGEF"/>
    <property type="match status" value="1"/>
</dbReference>
<comment type="caution">
    <text evidence="3">The sequence shown here is derived from an EMBL/GenBank/DDBJ whole genome shotgun (WGS) entry which is preliminary data.</text>
</comment>
<feature type="region of interest" description="Disordered" evidence="1">
    <location>
        <begin position="112"/>
        <end position="142"/>
    </location>
</feature>
<feature type="compositionally biased region" description="Polar residues" evidence="1">
    <location>
        <begin position="127"/>
        <end position="139"/>
    </location>
</feature>
<evidence type="ECO:0000313" key="3">
    <source>
        <dbReference type="EMBL" id="MEQ2273554.1"/>
    </source>
</evidence>
<reference evidence="3 4" key="1">
    <citation type="submission" date="2021-06" db="EMBL/GenBank/DDBJ databases">
        <authorList>
            <person name="Palmer J.M."/>
        </authorList>
    </citation>
    <scope>NUCLEOTIDE SEQUENCE [LARGE SCALE GENOMIC DNA]</scope>
    <source>
        <strain evidence="3 4">XR_2019</strain>
        <tissue evidence="3">Muscle</tissue>
    </source>
</reference>
<dbReference type="InterPro" id="IPR047271">
    <property type="entry name" value="Ephexin-like"/>
</dbReference>
<dbReference type="PANTHER" id="PTHR12845:SF2">
    <property type="entry name" value="DH DOMAIN-CONTAINING PROTEIN-RELATED"/>
    <property type="match status" value="1"/>
</dbReference>
<dbReference type="Proteomes" id="UP001444071">
    <property type="component" value="Unassembled WGS sequence"/>
</dbReference>
<protein>
    <recommendedName>
        <fullName evidence="2">DH domain-containing protein</fullName>
    </recommendedName>
</protein>
<dbReference type="PROSITE" id="PS50010">
    <property type="entry name" value="DH_2"/>
    <property type="match status" value="1"/>
</dbReference>
<dbReference type="PANTHER" id="PTHR12845">
    <property type="entry name" value="GUANINE NUCLEOTIDE EXCHANGE FACTOR"/>
    <property type="match status" value="1"/>
</dbReference>
<proteinExistence type="predicted"/>
<dbReference type="Gene3D" id="1.20.900.10">
    <property type="entry name" value="Dbl homology (DH) domain"/>
    <property type="match status" value="1"/>
</dbReference>
<dbReference type="EMBL" id="JAHRIM010072081">
    <property type="protein sequence ID" value="MEQ2273554.1"/>
    <property type="molecule type" value="Genomic_DNA"/>
</dbReference>
<name>A0ABV0WWZ0_9TELE</name>
<keyword evidence="4" id="KW-1185">Reference proteome</keyword>
<dbReference type="InterPro" id="IPR000219">
    <property type="entry name" value="DH_dom"/>
</dbReference>